<keyword evidence="1" id="KW-0808">Transferase</keyword>
<organism evidence="3 4">
    <name type="scientific">Tistrella arctica</name>
    <dbReference type="NCBI Taxonomy" id="3133430"/>
    <lineage>
        <taxon>Bacteria</taxon>
        <taxon>Pseudomonadati</taxon>
        <taxon>Pseudomonadota</taxon>
        <taxon>Alphaproteobacteria</taxon>
        <taxon>Geminicoccales</taxon>
        <taxon>Geminicoccaceae</taxon>
        <taxon>Tistrella</taxon>
    </lineage>
</organism>
<evidence type="ECO:0000256" key="1">
    <source>
        <dbReference type="ARBA" id="ARBA00022679"/>
    </source>
</evidence>
<reference evidence="3 4" key="1">
    <citation type="submission" date="2024-03" db="EMBL/GenBank/DDBJ databases">
        <title>High-quality draft genome sequencing of Tistrella sp. BH-R2-4.</title>
        <authorList>
            <person name="Dong C."/>
        </authorList>
    </citation>
    <scope>NUCLEOTIDE SEQUENCE [LARGE SCALE GENOMIC DNA]</scope>
    <source>
        <strain evidence="3 4">BH-R2-4</strain>
    </source>
</reference>
<dbReference type="PANTHER" id="PTHR46401">
    <property type="entry name" value="GLYCOSYLTRANSFERASE WBBK-RELATED"/>
    <property type="match status" value="1"/>
</dbReference>
<protein>
    <submittedName>
        <fullName evidence="3">Glycosyltransferase family 1 protein</fullName>
    </submittedName>
</protein>
<evidence type="ECO:0000313" key="3">
    <source>
        <dbReference type="EMBL" id="MEN2990388.1"/>
    </source>
</evidence>
<evidence type="ECO:0000313" key="4">
    <source>
        <dbReference type="Proteomes" id="UP001413721"/>
    </source>
</evidence>
<evidence type="ECO:0000259" key="2">
    <source>
        <dbReference type="Pfam" id="PF13439"/>
    </source>
</evidence>
<dbReference type="Proteomes" id="UP001413721">
    <property type="component" value="Unassembled WGS sequence"/>
</dbReference>
<dbReference type="RefSeq" id="WP_345938028.1">
    <property type="nucleotide sequence ID" value="NZ_JBBKTW010000007.1"/>
</dbReference>
<dbReference type="CDD" id="cd03809">
    <property type="entry name" value="GT4_MtfB-like"/>
    <property type="match status" value="1"/>
</dbReference>
<name>A0ABU9YNK5_9PROT</name>
<dbReference type="SUPFAM" id="SSF53756">
    <property type="entry name" value="UDP-Glycosyltransferase/glycogen phosphorylase"/>
    <property type="match status" value="1"/>
</dbReference>
<dbReference type="Pfam" id="PF13439">
    <property type="entry name" value="Glyco_transf_4"/>
    <property type="match status" value="1"/>
</dbReference>
<dbReference type="InterPro" id="IPR028098">
    <property type="entry name" value="Glyco_trans_4-like_N"/>
</dbReference>
<gene>
    <name evidence="3" type="ORF">WG926_18895</name>
</gene>
<dbReference type="Pfam" id="PF13692">
    <property type="entry name" value="Glyco_trans_1_4"/>
    <property type="match status" value="1"/>
</dbReference>
<dbReference type="Gene3D" id="3.40.50.2000">
    <property type="entry name" value="Glycogen Phosphorylase B"/>
    <property type="match status" value="2"/>
</dbReference>
<accession>A0ABU9YNK5</accession>
<proteinExistence type="predicted"/>
<sequence length="384" mass="41278">MNVIGLNFSFLPPGIPGGMATYSWSLLDALVALNRYRFVLYAQAGHVVPEHLADHVRLVTVPLFGGRLKRVMWEQTVLPVLALKDRVDLMFSPGNAGPVLGRFAKVVTIHDLIYAMVPDRVDRHQARYRRVMDVMTARTADAVISVSEATANDIRFCKLPVGGRLHVVPEAAGPGFSAATPDDDPIDRAMITVAEPFVMMVASVLPHKSPRMVVDAAATLWHGAGIRTVILGTDPRGALAQTLMAAGNTGIVCLYGVPTPVLAAYYRRALCLVMPSEYEGFGLPILEAQISGCPVITTRRGALPEVAGDAAIFVEPGNAAAMADAVLGLYHDTAARAALVARGFPNAARFSWEQAAERTAAIFDDCLARRPRGLARRPADPRVL</sequence>
<keyword evidence="4" id="KW-1185">Reference proteome</keyword>
<dbReference type="PANTHER" id="PTHR46401:SF2">
    <property type="entry name" value="GLYCOSYLTRANSFERASE WBBK-RELATED"/>
    <property type="match status" value="1"/>
</dbReference>
<feature type="domain" description="Glycosyltransferase subfamily 4-like N-terminal" evidence="2">
    <location>
        <begin position="16"/>
        <end position="169"/>
    </location>
</feature>
<comment type="caution">
    <text evidence="3">The sequence shown here is derived from an EMBL/GenBank/DDBJ whole genome shotgun (WGS) entry which is preliminary data.</text>
</comment>
<dbReference type="EMBL" id="JBBKTW010000007">
    <property type="protein sequence ID" value="MEN2990388.1"/>
    <property type="molecule type" value="Genomic_DNA"/>
</dbReference>